<name>A0ABW4UK18_9HYPH</name>
<evidence type="ECO:0000313" key="2">
    <source>
        <dbReference type="EMBL" id="MFD1986802.1"/>
    </source>
</evidence>
<gene>
    <name evidence="2" type="ORF">ACFSOZ_30685</name>
</gene>
<evidence type="ECO:0000313" key="3">
    <source>
        <dbReference type="Proteomes" id="UP001597405"/>
    </source>
</evidence>
<keyword evidence="3" id="KW-1185">Reference proteome</keyword>
<sequence>MTLDQLVDTGDFPIGATRRSIEDRIEKLIELLDIVDDDVDLEDTADDEPSLGGYGGDDRELDNADDEDDGTEEPTLGAPERHPRSYDIDPLSGLALPRSGFLRPEPGKSQEHWADGARGDHEREADADFEAEHDPETVMWGDDIKSQEVLVTL</sequence>
<feature type="compositionally biased region" description="Basic and acidic residues" evidence="1">
    <location>
        <begin position="105"/>
        <end position="141"/>
    </location>
</feature>
<evidence type="ECO:0000256" key="1">
    <source>
        <dbReference type="SAM" id="MobiDB-lite"/>
    </source>
</evidence>
<accession>A0ABW4UK18</accession>
<feature type="compositionally biased region" description="Acidic residues" evidence="1">
    <location>
        <begin position="63"/>
        <end position="72"/>
    </location>
</feature>
<comment type="caution">
    <text evidence="2">The sequence shown here is derived from an EMBL/GenBank/DDBJ whole genome shotgun (WGS) entry which is preliminary data.</text>
</comment>
<feature type="compositionally biased region" description="Acidic residues" evidence="1">
    <location>
        <begin position="36"/>
        <end position="49"/>
    </location>
</feature>
<dbReference type="Proteomes" id="UP001597405">
    <property type="component" value="Unassembled WGS sequence"/>
</dbReference>
<dbReference type="EMBL" id="JBHUGZ010000023">
    <property type="protein sequence ID" value="MFD1986802.1"/>
    <property type="molecule type" value="Genomic_DNA"/>
</dbReference>
<feature type="region of interest" description="Disordered" evidence="1">
    <location>
        <begin position="36"/>
        <end position="141"/>
    </location>
</feature>
<protein>
    <submittedName>
        <fullName evidence="2">Uncharacterized protein</fullName>
    </submittedName>
</protein>
<proteinExistence type="predicted"/>
<organism evidence="2 3">
    <name type="scientific">Mesorhizobium newzealandense</name>
    <dbReference type="NCBI Taxonomy" id="1300302"/>
    <lineage>
        <taxon>Bacteria</taxon>
        <taxon>Pseudomonadati</taxon>
        <taxon>Pseudomonadota</taxon>
        <taxon>Alphaproteobacteria</taxon>
        <taxon>Hyphomicrobiales</taxon>
        <taxon>Phyllobacteriaceae</taxon>
        <taxon>Mesorhizobium</taxon>
    </lineage>
</organism>
<dbReference type="RefSeq" id="WP_379104285.1">
    <property type="nucleotide sequence ID" value="NZ_JBHUGZ010000023.1"/>
</dbReference>
<reference evidence="3" key="1">
    <citation type="journal article" date="2019" name="Int. J. Syst. Evol. Microbiol.">
        <title>The Global Catalogue of Microorganisms (GCM) 10K type strain sequencing project: providing services to taxonomists for standard genome sequencing and annotation.</title>
        <authorList>
            <consortium name="The Broad Institute Genomics Platform"/>
            <consortium name="The Broad Institute Genome Sequencing Center for Infectious Disease"/>
            <person name="Wu L."/>
            <person name="Ma J."/>
        </authorList>
    </citation>
    <scope>NUCLEOTIDE SEQUENCE [LARGE SCALE GENOMIC DNA]</scope>
    <source>
        <strain evidence="3">CGMCC 1.16225</strain>
    </source>
</reference>